<dbReference type="InterPro" id="IPR051044">
    <property type="entry name" value="MAG_DAG_Lipase"/>
</dbReference>
<dbReference type="InterPro" id="IPR000073">
    <property type="entry name" value="AB_hydrolase_1"/>
</dbReference>
<dbReference type="Pfam" id="PF12146">
    <property type="entry name" value="Hydrolase_4"/>
    <property type="match status" value="1"/>
</dbReference>
<dbReference type="RefSeq" id="XP_019041095.1">
    <property type="nucleotide sequence ID" value="XM_019181086.1"/>
</dbReference>
<reference evidence="2 3" key="1">
    <citation type="journal article" date="2016" name="Proc. Natl. Acad. Sci. U.S.A.">
        <title>Comparative genomics of biotechnologically important yeasts.</title>
        <authorList>
            <person name="Riley R."/>
            <person name="Haridas S."/>
            <person name="Wolfe K.H."/>
            <person name="Lopes M.R."/>
            <person name="Hittinger C.T."/>
            <person name="Goeker M."/>
            <person name="Salamov A.A."/>
            <person name="Wisecaver J.H."/>
            <person name="Long T.M."/>
            <person name="Calvey C.H."/>
            <person name="Aerts A.L."/>
            <person name="Barry K.W."/>
            <person name="Choi C."/>
            <person name="Clum A."/>
            <person name="Coughlan A.Y."/>
            <person name="Deshpande S."/>
            <person name="Douglass A.P."/>
            <person name="Hanson S.J."/>
            <person name="Klenk H.-P."/>
            <person name="LaButti K.M."/>
            <person name="Lapidus A."/>
            <person name="Lindquist E.A."/>
            <person name="Lipzen A.M."/>
            <person name="Meier-Kolthoff J.P."/>
            <person name="Ohm R.A."/>
            <person name="Otillar R.P."/>
            <person name="Pangilinan J.L."/>
            <person name="Peng Y."/>
            <person name="Rokas A."/>
            <person name="Rosa C.A."/>
            <person name="Scheuner C."/>
            <person name="Sibirny A.A."/>
            <person name="Slot J.C."/>
            <person name="Stielow J.B."/>
            <person name="Sun H."/>
            <person name="Kurtzman C.P."/>
            <person name="Blackwell M."/>
            <person name="Grigoriev I.V."/>
            <person name="Jeffries T.W."/>
        </authorList>
    </citation>
    <scope>NUCLEOTIDE SEQUENCE [LARGE SCALE GENOMIC DNA]</scope>
    <source>
        <strain evidence="3">ATCC 58044 / CBS 1984 / NCYC 433 / NRRL Y-366-8</strain>
    </source>
</reference>
<dbReference type="GO" id="GO:0006641">
    <property type="term" value="P:triglyceride metabolic process"/>
    <property type="evidence" value="ECO:0007669"/>
    <property type="project" value="EnsemblFungi"/>
</dbReference>
<dbReference type="GO" id="GO:0016020">
    <property type="term" value="C:membrane"/>
    <property type="evidence" value="ECO:0007669"/>
    <property type="project" value="EnsemblFungi"/>
</dbReference>
<evidence type="ECO:0000313" key="2">
    <source>
        <dbReference type="EMBL" id="ODQ61888.1"/>
    </source>
</evidence>
<dbReference type="InterPro" id="IPR029058">
    <property type="entry name" value="AB_hydrolase_fold"/>
</dbReference>
<dbReference type="GO" id="GO:0005811">
    <property type="term" value="C:lipid droplet"/>
    <property type="evidence" value="ECO:0007669"/>
    <property type="project" value="EnsemblFungi"/>
</dbReference>
<evidence type="ECO:0000313" key="3">
    <source>
        <dbReference type="Proteomes" id="UP000094112"/>
    </source>
</evidence>
<keyword evidence="3" id="KW-1185">Reference proteome</keyword>
<dbReference type="Proteomes" id="UP000094112">
    <property type="component" value="Unassembled WGS sequence"/>
</dbReference>
<dbReference type="STRING" id="683960.A0A1E3P939"/>
<organism evidence="2 3">
    <name type="scientific">Wickerhamomyces anomalus (strain ATCC 58044 / CBS 1984 / NCYC 433 / NRRL Y-366-8)</name>
    <name type="common">Yeast</name>
    <name type="synonym">Hansenula anomala</name>
    <dbReference type="NCBI Taxonomy" id="683960"/>
    <lineage>
        <taxon>Eukaryota</taxon>
        <taxon>Fungi</taxon>
        <taxon>Dikarya</taxon>
        <taxon>Ascomycota</taxon>
        <taxon>Saccharomycotina</taxon>
        <taxon>Saccharomycetes</taxon>
        <taxon>Phaffomycetales</taxon>
        <taxon>Wickerhamomycetaceae</taxon>
        <taxon>Wickerhamomyces</taxon>
    </lineage>
</organism>
<dbReference type="OrthoDB" id="10249433at2759"/>
<dbReference type="PRINTS" id="PR00111">
    <property type="entry name" value="ABHYDROLASE"/>
</dbReference>
<dbReference type="SUPFAM" id="SSF53474">
    <property type="entry name" value="alpha/beta-Hydrolases"/>
    <property type="match status" value="1"/>
</dbReference>
<proteinExistence type="predicted"/>
<dbReference type="GeneID" id="30198332"/>
<dbReference type="PANTHER" id="PTHR11614">
    <property type="entry name" value="PHOSPHOLIPASE-RELATED"/>
    <property type="match status" value="1"/>
</dbReference>
<gene>
    <name evidence="2" type="ORF">WICANDRAFT_25009</name>
</gene>
<name>A0A1E3P939_WICAA</name>
<protein>
    <recommendedName>
        <fullName evidence="1">Serine aminopeptidase S33 domain-containing protein</fullName>
    </recommendedName>
</protein>
<accession>A0A1E3P939</accession>
<dbReference type="InterPro" id="IPR022742">
    <property type="entry name" value="Hydrolase_4"/>
</dbReference>
<dbReference type="Gene3D" id="3.40.50.1820">
    <property type="entry name" value="alpha/beta hydrolase"/>
    <property type="match status" value="1"/>
</dbReference>
<dbReference type="EMBL" id="KV454208">
    <property type="protein sequence ID" value="ODQ61888.1"/>
    <property type="molecule type" value="Genomic_DNA"/>
</dbReference>
<dbReference type="GO" id="GO:0047372">
    <property type="term" value="F:monoacylglycerol lipase activity"/>
    <property type="evidence" value="ECO:0007669"/>
    <property type="project" value="EnsemblFungi"/>
</dbReference>
<evidence type="ECO:0000259" key="1">
    <source>
        <dbReference type="Pfam" id="PF12146"/>
    </source>
</evidence>
<dbReference type="AlphaFoldDB" id="A0A1E3P939"/>
<sequence length="304" mass="34791">MSQVTNTPLPPYTPVNKPVVQYIEYNGANFYTELWSVPKDTELKGRIVWVHGFSEFSKVYVQLFDDLSHSGYEVFFFDQRGAGLTSPGKLKGITDDFHAFDDLDFFLKKNIDELEARENKKLFLMGHSMGGGISLNYGIKGKYKDHLTGIAVSGPLVLLHPSTRPGRVLYGISYSAMKLIPNYRMDTKLKEEYITSVPEWRKFLSNEPVTPLLGSLKNIYEFLKRGERLLEPDYAKGFSVPLLILHGDEDHINDVHASEKFVDLVPIKDKTFIPVKGALHCIFIEREEIYKEAKRDLLDWLAKH</sequence>
<feature type="domain" description="Serine aminopeptidase S33" evidence="1">
    <location>
        <begin position="42"/>
        <end position="287"/>
    </location>
</feature>